<gene>
    <name evidence="1" type="ORF">ESP70_012830</name>
</gene>
<dbReference type="AlphaFoldDB" id="A0A5M4FHF2"/>
<keyword evidence="2" id="KW-1185">Reference proteome</keyword>
<proteinExistence type="predicted"/>
<dbReference type="RefSeq" id="WP_149689633.1">
    <property type="nucleotide sequence ID" value="NZ_SDPQ02000002.1"/>
</dbReference>
<accession>A0A5M4FHF2</accession>
<dbReference type="OrthoDB" id="3747573at2"/>
<organism evidence="1 2">
    <name type="scientific">Aeromicrobium ginsengisoli</name>
    <dbReference type="NCBI Taxonomy" id="363867"/>
    <lineage>
        <taxon>Bacteria</taxon>
        <taxon>Bacillati</taxon>
        <taxon>Actinomycetota</taxon>
        <taxon>Actinomycetes</taxon>
        <taxon>Propionibacteriales</taxon>
        <taxon>Nocardioidaceae</taxon>
        <taxon>Aeromicrobium</taxon>
    </lineage>
</organism>
<evidence type="ECO:0000313" key="1">
    <source>
        <dbReference type="EMBL" id="KAA1398203.1"/>
    </source>
</evidence>
<dbReference type="Proteomes" id="UP000380867">
    <property type="component" value="Unassembled WGS sequence"/>
</dbReference>
<comment type="caution">
    <text evidence="1">The sequence shown here is derived from an EMBL/GenBank/DDBJ whole genome shotgun (WGS) entry which is preliminary data.</text>
</comment>
<sequence length="111" mass="12365">MTSEVVIDERLAYAIEHRRQLEIRYVVGPQSRGPRVVNPHVVFTASTGALSLHAVQVSGFSSSGLSAPGWRSFDLARVWVIKLLDSTFEVDDELNLANDELYTEIHLAVSR</sequence>
<reference evidence="1" key="1">
    <citation type="submission" date="2019-09" db="EMBL/GenBank/DDBJ databases">
        <authorList>
            <person name="Li J."/>
        </authorList>
    </citation>
    <scope>NUCLEOTIDE SEQUENCE [LARGE SCALE GENOMIC DNA]</scope>
    <source>
        <strain evidence="1">JCM 14732</strain>
    </source>
</reference>
<dbReference type="EMBL" id="SDPQ02000002">
    <property type="protein sequence ID" value="KAA1398203.1"/>
    <property type="molecule type" value="Genomic_DNA"/>
</dbReference>
<protein>
    <submittedName>
        <fullName evidence="1">WYL domain-containing protein</fullName>
    </submittedName>
</protein>
<name>A0A5M4FHF2_9ACTN</name>
<evidence type="ECO:0000313" key="2">
    <source>
        <dbReference type="Proteomes" id="UP000380867"/>
    </source>
</evidence>